<feature type="domain" description="N-acetyltransferase" evidence="1">
    <location>
        <begin position="10"/>
        <end position="176"/>
    </location>
</feature>
<dbReference type="Proteomes" id="UP001139347">
    <property type="component" value="Unassembled WGS sequence"/>
</dbReference>
<evidence type="ECO:0000313" key="2">
    <source>
        <dbReference type="EMBL" id="MCJ8010282.1"/>
    </source>
</evidence>
<evidence type="ECO:0000313" key="3">
    <source>
        <dbReference type="Proteomes" id="UP001139347"/>
    </source>
</evidence>
<gene>
    <name evidence="2" type="ORF">MUG84_00815</name>
</gene>
<dbReference type="Gene3D" id="3.40.630.30">
    <property type="match status" value="1"/>
</dbReference>
<keyword evidence="3" id="KW-1185">Reference proteome</keyword>
<sequence>MFPELTTERLRLREITPQDEERIFDCFSNYEAMRYYGQDPFHHLEEAGKLITFFADSYRDKRGIRWGMERKEEPGLIGTIGFNAWSPKHRRADIGYEIHPDYWRKGYASEAAEAIIAYGWGVMNLARIGAVVYTDNAASNAMLVKLGFQQEGILRSYMVQDGLSHDTNVYSILNARGR</sequence>
<dbReference type="InterPro" id="IPR000182">
    <property type="entry name" value="GNAT_dom"/>
</dbReference>
<dbReference type="PANTHER" id="PTHR43792:SF9">
    <property type="entry name" value="RIBOSOMAL-PROTEIN-ALANINE ACETYLTRANSFERASE"/>
    <property type="match status" value="1"/>
</dbReference>
<dbReference type="GO" id="GO:0008999">
    <property type="term" value="F:protein-N-terminal-alanine acetyltransferase activity"/>
    <property type="evidence" value="ECO:0007669"/>
    <property type="project" value="TreeGrafter"/>
</dbReference>
<reference evidence="2" key="1">
    <citation type="submission" date="2022-04" db="EMBL/GenBank/DDBJ databases">
        <title>Paenibacillus mangrovi sp. nov., a novel endophytic bacterium isolated from bark of Kandelia candel.</title>
        <authorList>
            <person name="Tuo L."/>
        </authorList>
    </citation>
    <scope>NUCLEOTIDE SEQUENCE</scope>
    <source>
        <strain evidence="2">KQZ6P-2</strain>
    </source>
</reference>
<name>A0A9X1WJ20_9BACL</name>
<dbReference type="RefSeq" id="WP_244720850.1">
    <property type="nucleotide sequence ID" value="NZ_JALIRP010000001.1"/>
</dbReference>
<dbReference type="GO" id="GO:0005737">
    <property type="term" value="C:cytoplasm"/>
    <property type="evidence" value="ECO:0007669"/>
    <property type="project" value="TreeGrafter"/>
</dbReference>
<dbReference type="EMBL" id="JALIRP010000001">
    <property type="protein sequence ID" value="MCJ8010282.1"/>
    <property type="molecule type" value="Genomic_DNA"/>
</dbReference>
<dbReference type="PANTHER" id="PTHR43792">
    <property type="entry name" value="GNAT FAMILY, PUTATIVE (AFU_ORTHOLOGUE AFUA_3G00765)-RELATED-RELATED"/>
    <property type="match status" value="1"/>
</dbReference>
<comment type="caution">
    <text evidence="2">The sequence shown here is derived from an EMBL/GenBank/DDBJ whole genome shotgun (WGS) entry which is preliminary data.</text>
</comment>
<organism evidence="2 3">
    <name type="scientific">Paenibacillus mangrovi</name>
    <dbReference type="NCBI Taxonomy" id="2931978"/>
    <lineage>
        <taxon>Bacteria</taxon>
        <taxon>Bacillati</taxon>
        <taxon>Bacillota</taxon>
        <taxon>Bacilli</taxon>
        <taxon>Bacillales</taxon>
        <taxon>Paenibacillaceae</taxon>
        <taxon>Paenibacillus</taxon>
    </lineage>
</organism>
<dbReference type="InterPro" id="IPR016181">
    <property type="entry name" value="Acyl_CoA_acyltransferase"/>
</dbReference>
<dbReference type="PROSITE" id="PS51186">
    <property type="entry name" value="GNAT"/>
    <property type="match status" value="1"/>
</dbReference>
<proteinExistence type="predicted"/>
<accession>A0A9X1WJ20</accession>
<protein>
    <submittedName>
        <fullName evidence="2">GNAT family N-acetyltransferase</fullName>
    </submittedName>
</protein>
<evidence type="ECO:0000259" key="1">
    <source>
        <dbReference type="PROSITE" id="PS51186"/>
    </source>
</evidence>
<dbReference type="Pfam" id="PF13302">
    <property type="entry name" value="Acetyltransf_3"/>
    <property type="match status" value="1"/>
</dbReference>
<dbReference type="InterPro" id="IPR051531">
    <property type="entry name" value="N-acetyltransferase"/>
</dbReference>
<dbReference type="SUPFAM" id="SSF55729">
    <property type="entry name" value="Acyl-CoA N-acyltransferases (Nat)"/>
    <property type="match status" value="1"/>
</dbReference>
<dbReference type="AlphaFoldDB" id="A0A9X1WJ20"/>